<dbReference type="EMBL" id="JADGJH010000592">
    <property type="protein sequence ID" value="KAJ3125760.1"/>
    <property type="molecule type" value="Genomic_DNA"/>
</dbReference>
<evidence type="ECO:0008006" key="3">
    <source>
        <dbReference type="Google" id="ProtNLM"/>
    </source>
</evidence>
<evidence type="ECO:0000313" key="2">
    <source>
        <dbReference type="Proteomes" id="UP001211907"/>
    </source>
</evidence>
<dbReference type="AlphaFoldDB" id="A0AAD5XDR3"/>
<gene>
    <name evidence="1" type="ORF">HK100_010615</name>
</gene>
<reference evidence="1" key="1">
    <citation type="submission" date="2020-05" db="EMBL/GenBank/DDBJ databases">
        <title>Phylogenomic resolution of chytrid fungi.</title>
        <authorList>
            <person name="Stajich J.E."/>
            <person name="Amses K."/>
            <person name="Simmons R."/>
            <person name="Seto K."/>
            <person name="Myers J."/>
            <person name="Bonds A."/>
            <person name="Quandt C.A."/>
            <person name="Barry K."/>
            <person name="Liu P."/>
            <person name="Grigoriev I."/>
            <person name="Longcore J.E."/>
            <person name="James T.Y."/>
        </authorList>
    </citation>
    <scope>NUCLEOTIDE SEQUENCE</scope>
    <source>
        <strain evidence="1">JEL0513</strain>
    </source>
</reference>
<dbReference type="Proteomes" id="UP001211907">
    <property type="component" value="Unassembled WGS sequence"/>
</dbReference>
<name>A0AAD5XDR3_9FUNG</name>
<organism evidence="1 2">
    <name type="scientific">Physocladia obscura</name>
    <dbReference type="NCBI Taxonomy" id="109957"/>
    <lineage>
        <taxon>Eukaryota</taxon>
        <taxon>Fungi</taxon>
        <taxon>Fungi incertae sedis</taxon>
        <taxon>Chytridiomycota</taxon>
        <taxon>Chytridiomycota incertae sedis</taxon>
        <taxon>Chytridiomycetes</taxon>
        <taxon>Chytridiales</taxon>
        <taxon>Chytriomycetaceae</taxon>
        <taxon>Physocladia</taxon>
    </lineage>
</organism>
<accession>A0AAD5XDR3</accession>
<protein>
    <recommendedName>
        <fullName evidence="3">F-box domain-containing protein</fullName>
    </recommendedName>
</protein>
<keyword evidence="2" id="KW-1185">Reference proteome</keyword>
<proteinExistence type="predicted"/>
<comment type="caution">
    <text evidence="1">The sequence shown here is derived from an EMBL/GenBank/DDBJ whole genome shotgun (WGS) entry which is preliminary data.</text>
</comment>
<evidence type="ECO:0000313" key="1">
    <source>
        <dbReference type="EMBL" id="KAJ3125760.1"/>
    </source>
</evidence>
<sequence length="697" mass="78192">MRCISGNTLVQLPREVLGRIFLQLESPAPARFLGVCRTINAALGGDAHLLATWLQYPVDDRRLLLNATESGNRNVIVDVLTRAALILDARVLADAFIRAWDNADPHLLCLPRIGILWPRCSASRWFILEKLVQEEDEVVRVFSLQLPPNNGAGVLPIPPPGDVGIDLADEIVDTVMHSMRVCFALIEDEVKSTLARRRSSTKQSFAMKEKQEKFGGFKGLTVSRNCDTLLAAGVLHEVVGIARLDDEEHRNDDQGWEEQEKDKDYDIANINQRRISHILSVELISQKVFKRRKCIYTDIWEPSIPFVQRAFDAFVAFGSVRMVALMLYSHGQQIRVKPYHLTAALDRFSLPLVYFLIQYAGANPTWPEDVSLFGYIRRPTDPSLFGGPVPSIASLDASGRACWVWALRQGVNITERQWIAIVKLGPATVSAVVEHYGAAVFDPCRDDMAGFKHGSANVVRILSHVIDGRYSGSSKCVLWEAAYGDGVALTYLIRLGEILAHDLKRGDRERVMELLDAGAIILDQVLLVAAGISDRAPGEWDEWPLAARCYRRVLVQRRMGLPIPSMDTLQRLPETVVTTTFLAALFSTRPIYCNPLAANIYSLYQRRRHPNAAGVRINLVPVLEREVAVRVVETAMDNLRELLKMCDDPAYPGEAYCFIKGMLQFGLRDKNLLRDEDEFFLPDDEWEEVASALLGHK</sequence>